<evidence type="ECO:0000313" key="1">
    <source>
        <dbReference type="EMBL" id="QDU38794.1"/>
    </source>
</evidence>
<name>A0A517Z8J9_9PLAN</name>
<protein>
    <submittedName>
        <fullName evidence="1">Uncharacterized protein</fullName>
    </submittedName>
</protein>
<dbReference type="Proteomes" id="UP000320496">
    <property type="component" value="Chromosome"/>
</dbReference>
<sequence>MDALAVSPHETRSSLVDGTVADSFHVCSLDGLVVLKLIGFVEREQARILEVDERSARLRVGQTWWERLWNGGPTSQAVEVRLAFTPALEDEVGPRGNQAPHARVDVQLVPVGRGRVTESFRSHAHELLRRLRWHFIANC</sequence>
<accession>A0A517Z8J9</accession>
<evidence type="ECO:0000313" key="2">
    <source>
        <dbReference type="Proteomes" id="UP000320496"/>
    </source>
</evidence>
<dbReference type="KEGG" id="mri:Mal4_31240"/>
<dbReference type="AlphaFoldDB" id="A0A517Z8J9"/>
<reference evidence="1 2" key="1">
    <citation type="submission" date="2019-02" db="EMBL/GenBank/DDBJ databases">
        <title>Deep-cultivation of Planctomycetes and their phenomic and genomic characterization uncovers novel biology.</title>
        <authorList>
            <person name="Wiegand S."/>
            <person name="Jogler M."/>
            <person name="Boedeker C."/>
            <person name="Pinto D."/>
            <person name="Vollmers J."/>
            <person name="Rivas-Marin E."/>
            <person name="Kohn T."/>
            <person name="Peeters S.H."/>
            <person name="Heuer A."/>
            <person name="Rast P."/>
            <person name="Oberbeckmann S."/>
            <person name="Bunk B."/>
            <person name="Jeske O."/>
            <person name="Meyerdierks A."/>
            <person name="Storesund J.E."/>
            <person name="Kallscheuer N."/>
            <person name="Luecker S."/>
            <person name="Lage O.M."/>
            <person name="Pohl T."/>
            <person name="Merkel B.J."/>
            <person name="Hornburger P."/>
            <person name="Mueller R.-W."/>
            <person name="Bruemmer F."/>
            <person name="Labrenz M."/>
            <person name="Spormann A.M."/>
            <person name="Op den Camp H."/>
            <person name="Overmann J."/>
            <person name="Amann R."/>
            <person name="Jetten M.S.M."/>
            <person name="Mascher T."/>
            <person name="Medema M.H."/>
            <person name="Devos D.P."/>
            <person name="Kaster A.-K."/>
            <person name="Ovreas L."/>
            <person name="Rohde M."/>
            <person name="Galperin M.Y."/>
            <person name="Jogler C."/>
        </authorList>
    </citation>
    <scope>NUCLEOTIDE SEQUENCE [LARGE SCALE GENOMIC DNA]</scope>
    <source>
        <strain evidence="1 2">Mal4</strain>
    </source>
</reference>
<keyword evidence="2" id="KW-1185">Reference proteome</keyword>
<dbReference type="RefSeq" id="WP_145370044.1">
    <property type="nucleotide sequence ID" value="NZ_CP036275.1"/>
</dbReference>
<proteinExistence type="predicted"/>
<dbReference type="EMBL" id="CP036275">
    <property type="protein sequence ID" value="QDU38794.1"/>
    <property type="molecule type" value="Genomic_DNA"/>
</dbReference>
<organism evidence="1 2">
    <name type="scientific">Maioricimonas rarisocia</name>
    <dbReference type="NCBI Taxonomy" id="2528026"/>
    <lineage>
        <taxon>Bacteria</taxon>
        <taxon>Pseudomonadati</taxon>
        <taxon>Planctomycetota</taxon>
        <taxon>Planctomycetia</taxon>
        <taxon>Planctomycetales</taxon>
        <taxon>Planctomycetaceae</taxon>
        <taxon>Maioricimonas</taxon>
    </lineage>
</organism>
<gene>
    <name evidence="1" type="ORF">Mal4_31240</name>
</gene>